<keyword evidence="4" id="KW-1185">Reference proteome</keyword>
<keyword evidence="2" id="KW-1133">Transmembrane helix</keyword>
<organism evidence="3 4">
    <name type="scientific">Thermothielavioides terrestris (strain ATCC 38088 / NRRL 8126)</name>
    <name type="common">Thielavia terrestris</name>
    <dbReference type="NCBI Taxonomy" id="578455"/>
    <lineage>
        <taxon>Eukaryota</taxon>
        <taxon>Fungi</taxon>
        <taxon>Dikarya</taxon>
        <taxon>Ascomycota</taxon>
        <taxon>Pezizomycotina</taxon>
        <taxon>Sordariomycetes</taxon>
        <taxon>Sordariomycetidae</taxon>
        <taxon>Sordariales</taxon>
        <taxon>Chaetomiaceae</taxon>
        <taxon>Thermothielavioides</taxon>
        <taxon>Thermothielavioides terrestris</taxon>
    </lineage>
</organism>
<dbReference type="HOGENOM" id="CLU_1338355_0_0_1"/>
<dbReference type="RefSeq" id="XP_003651971.1">
    <property type="nucleotide sequence ID" value="XM_003651923.1"/>
</dbReference>
<sequence>MGTGAVAVERAVDPPPHTARPVRPDKRRPAGVRGELEPAGAGPDATLRDDAGPDRLAAAVGDDQLNRPLVIGGAAVPLAVLFIGMRVVAFAIELVGVMVTFPVTLNGDTVTFAAVTLFAYMVTLTGGISRGAQLGTKRAAAARRVNTHNERKNPLANPPTGFWGFLFLLQDSSFRSSGGLFIRMVRAMRCIPRRASDRWRSTYWR</sequence>
<feature type="transmembrane region" description="Helical" evidence="2">
    <location>
        <begin position="109"/>
        <end position="128"/>
    </location>
</feature>
<reference evidence="3 4" key="1">
    <citation type="journal article" date="2011" name="Nat. Biotechnol.">
        <title>Comparative genomic analysis of the thermophilic biomass-degrading fungi Myceliophthora thermophila and Thielavia terrestris.</title>
        <authorList>
            <person name="Berka R.M."/>
            <person name="Grigoriev I.V."/>
            <person name="Otillar R."/>
            <person name="Salamov A."/>
            <person name="Grimwood J."/>
            <person name="Reid I."/>
            <person name="Ishmael N."/>
            <person name="John T."/>
            <person name="Darmond C."/>
            <person name="Moisan M.-C."/>
            <person name="Henrissat B."/>
            <person name="Coutinho P.M."/>
            <person name="Lombard V."/>
            <person name="Natvig D.O."/>
            <person name="Lindquist E."/>
            <person name="Schmutz J."/>
            <person name="Lucas S."/>
            <person name="Harris P."/>
            <person name="Powlowski J."/>
            <person name="Bellemare A."/>
            <person name="Taylor D."/>
            <person name="Butler G."/>
            <person name="de Vries R.P."/>
            <person name="Allijn I.E."/>
            <person name="van den Brink J."/>
            <person name="Ushinsky S."/>
            <person name="Storms R."/>
            <person name="Powell A.J."/>
            <person name="Paulsen I.T."/>
            <person name="Elbourne L.D.H."/>
            <person name="Baker S.E."/>
            <person name="Magnuson J."/>
            <person name="LaBoissiere S."/>
            <person name="Clutterbuck A.J."/>
            <person name="Martinez D."/>
            <person name="Wogulis M."/>
            <person name="de Leon A.L."/>
            <person name="Rey M.W."/>
            <person name="Tsang A."/>
        </authorList>
    </citation>
    <scope>NUCLEOTIDE SEQUENCE [LARGE SCALE GENOMIC DNA]</scope>
    <source>
        <strain evidence="4">ATCC 38088 / NRRL 8126</strain>
    </source>
</reference>
<gene>
    <name evidence="3" type="ORF">THITE_2127803</name>
</gene>
<keyword evidence="2" id="KW-0472">Membrane</keyword>
<dbReference type="EMBL" id="CP003010">
    <property type="protein sequence ID" value="AEO65635.1"/>
    <property type="molecule type" value="Genomic_DNA"/>
</dbReference>
<name>G2R0H0_THETT</name>
<dbReference type="GeneID" id="11517772"/>
<evidence type="ECO:0000256" key="1">
    <source>
        <dbReference type="SAM" id="MobiDB-lite"/>
    </source>
</evidence>
<protein>
    <submittedName>
        <fullName evidence="3">Uncharacterized protein</fullName>
    </submittedName>
</protein>
<dbReference type="AlphaFoldDB" id="G2R0H0"/>
<accession>G2R0H0</accession>
<proteinExistence type="predicted"/>
<feature type="transmembrane region" description="Helical" evidence="2">
    <location>
        <begin position="69"/>
        <end position="89"/>
    </location>
</feature>
<dbReference type="KEGG" id="ttt:THITE_2127803"/>
<dbReference type="Proteomes" id="UP000008181">
    <property type="component" value="Chromosome 2"/>
</dbReference>
<evidence type="ECO:0000313" key="4">
    <source>
        <dbReference type="Proteomes" id="UP000008181"/>
    </source>
</evidence>
<evidence type="ECO:0000313" key="3">
    <source>
        <dbReference type="EMBL" id="AEO65635.1"/>
    </source>
</evidence>
<evidence type="ECO:0000256" key="2">
    <source>
        <dbReference type="SAM" id="Phobius"/>
    </source>
</evidence>
<feature type="region of interest" description="Disordered" evidence="1">
    <location>
        <begin position="1"/>
        <end position="52"/>
    </location>
</feature>
<keyword evidence="2" id="KW-0812">Transmembrane</keyword>